<evidence type="ECO:0000313" key="2">
    <source>
        <dbReference type="EMBL" id="GAA2214852.1"/>
    </source>
</evidence>
<proteinExistence type="predicted"/>
<name>A0ABN3CZA9_9ACTN</name>
<evidence type="ECO:0000256" key="1">
    <source>
        <dbReference type="SAM" id="MobiDB-lite"/>
    </source>
</evidence>
<reference evidence="2 3" key="1">
    <citation type="journal article" date="2019" name="Int. J. Syst. Evol. Microbiol.">
        <title>The Global Catalogue of Microorganisms (GCM) 10K type strain sequencing project: providing services to taxonomists for standard genome sequencing and annotation.</title>
        <authorList>
            <consortium name="The Broad Institute Genomics Platform"/>
            <consortium name="The Broad Institute Genome Sequencing Center for Infectious Disease"/>
            <person name="Wu L."/>
            <person name="Ma J."/>
        </authorList>
    </citation>
    <scope>NUCLEOTIDE SEQUENCE [LARGE SCALE GENOMIC DNA]</scope>
    <source>
        <strain evidence="2 3">JCM 16114</strain>
    </source>
</reference>
<comment type="caution">
    <text evidence="2">The sequence shown here is derived from an EMBL/GenBank/DDBJ whole genome shotgun (WGS) entry which is preliminary data.</text>
</comment>
<keyword evidence="3" id="KW-1185">Reference proteome</keyword>
<gene>
    <name evidence="2" type="ORF">GCM10009850_103180</name>
</gene>
<dbReference type="Proteomes" id="UP001499843">
    <property type="component" value="Unassembled WGS sequence"/>
</dbReference>
<dbReference type="EMBL" id="BAAAQX010000044">
    <property type="protein sequence ID" value="GAA2214852.1"/>
    <property type="molecule type" value="Genomic_DNA"/>
</dbReference>
<feature type="region of interest" description="Disordered" evidence="1">
    <location>
        <begin position="272"/>
        <end position="349"/>
    </location>
</feature>
<sequence>MARREACKFWLNRAVQSVVKLLGGRMHRIHFTAGDLARVRVAPTLGPMAETLFSLYALRGRAEEAVFGAWRRRVRGRLGPRFAVLGGIVPARLPSFDLALLAGPGGDLEESAETFLAKPAQAVRAELDFYAGHHGRVPAALAGLVDTLAARREVLSTLKAYHHAAVGSHWTRIRGHLDAERAQRGAVLLDRGVDGLLSSLHPSVRWSPPTLYVDAGEQFDDDFVLDGRGLLLVASFFHRMPGVMYELGDRATCILIYPAVVGAEHAAGVWAGGQPEGAGQPARTDPRVRPDRHRGRCEQHRRPGAARGNVLSGHKPAHRGAAPGGSDHHPAAPQPRPAPSHPDRTDAPE</sequence>
<protein>
    <submittedName>
        <fullName evidence="2">Winged helix-turn-helix domain-containing protein</fullName>
    </submittedName>
</protein>
<organism evidence="2 3">
    <name type="scientific">Nonomuraea monospora</name>
    <dbReference type="NCBI Taxonomy" id="568818"/>
    <lineage>
        <taxon>Bacteria</taxon>
        <taxon>Bacillati</taxon>
        <taxon>Actinomycetota</taxon>
        <taxon>Actinomycetes</taxon>
        <taxon>Streptosporangiales</taxon>
        <taxon>Streptosporangiaceae</taxon>
        <taxon>Nonomuraea</taxon>
    </lineage>
</organism>
<evidence type="ECO:0000313" key="3">
    <source>
        <dbReference type="Proteomes" id="UP001499843"/>
    </source>
</evidence>
<accession>A0ABN3CZA9</accession>